<dbReference type="SUPFAM" id="SSF52374">
    <property type="entry name" value="Nucleotidylyl transferase"/>
    <property type="match status" value="2"/>
</dbReference>
<dbReference type="InterPro" id="IPR005148">
    <property type="entry name" value="Arg-tRNA-synth_N"/>
</dbReference>
<sequence length="407" mass="46854">PVNCVHKLSARKSEILHEHCEELTKVQLENLKLKHRLAIIEMVKILEGKKQCTITAITSNFLTDSTSSFSASAIPTKIDEMIRISDHFPHLAGTSTVITSISSNAPKFCDYQCNNAMSLSNPFKADQGSNKSPCDIAQEIIKHTTSSPLIDKLETAGASFINVFLKKYTLKRQRILVDFSSPTIAKQILVGHFISTIIGDWRTRFGMLIAHLEEQFPNFLNENPPIERFTKYPRNGTLVCITKVFRKNVFKNFFVFDENGEFKKRAHNRVVDLQSVETIFTKAWNLICDVSRKEHQKIYERSDRCHILDPYYYRAVHVQFGVVFGEGGKKFKNRSGDTVKLTDLLDEGLKRFLARLMEKERDKVLTPEELRTAQDHNPLNEYVFFFDKMLEDRDNTAVYFLYAYSCI</sequence>
<dbReference type="AlphaFoldDB" id="A0A1A9Z1Y6"/>
<name>A0A1A9Z1Y6_GLOPL</name>
<dbReference type="InterPro" id="IPR001278">
    <property type="entry name" value="Arg-tRNA-ligase"/>
</dbReference>
<dbReference type="SUPFAM" id="SSF55190">
    <property type="entry name" value="Arginyl-tRNA synthetase (ArgRS), N-terminal 'additional' domain"/>
    <property type="match status" value="1"/>
</dbReference>
<comment type="similarity">
    <text evidence="1">Belongs to the class-I aminoacyl-tRNA synthetase family.</text>
</comment>
<dbReference type="PANTHER" id="PTHR11956">
    <property type="entry name" value="ARGINYL-TRNA SYNTHETASE"/>
    <property type="match status" value="1"/>
</dbReference>
<dbReference type="InterPro" id="IPR036695">
    <property type="entry name" value="Arg-tRNA-synth_N_sf"/>
</dbReference>
<keyword evidence="1" id="KW-0067">ATP-binding</keyword>
<evidence type="ECO:0000256" key="1">
    <source>
        <dbReference type="RuleBase" id="RU363038"/>
    </source>
</evidence>
<keyword evidence="1" id="KW-0436">Ligase</keyword>
<dbReference type="GO" id="GO:0005737">
    <property type="term" value="C:cytoplasm"/>
    <property type="evidence" value="ECO:0007669"/>
    <property type="project" value="InterPro"/>
</dbReference>
<dbReference type="InterPro" id="IPR035684">
    <property type="entry name" value="ArgRS_core"/>
</dbReference>
<keyword evidence="1" id="KW-0030">Aminoacyl-tRNA synthetase</keyword>
<keyword evidence="4" id="KW-1185">Reference proteome</keyword>
<dbReference type="GO" id="GO:0004814">
    <property type="term" value="F:arginine-tRNA ligase activity"/>
    <property type="evidence" value="ECO:0007669"/>
    <property type="project" value="InterPro"/>
</dbReference>
<evidence type="ECO:0000313" key="3">
    <source>
        <dbReference type="EnsemblMetazoa" id="GPAI001236-PA"/>
    </source>
</evidence>
<keyword evidence="1" id="KW-0648">Protein biosynthesis</keyword>
<reference evidence="3" key="2">
    <citation type="submission" date="2020-05" db="UniProtKB">
        <authorList>
            <consortium name="EnsemblMetazoa"/>
        </authorList>
    </citation>
    <scope>IDENTIFICATION</scope>
    <source>
        <strain evidence="3">IAEA</strain>
    </source>
</reference>
<dbReference type="Gene3D" id="3.40.50.620">
    <property type="entry name" value="HUPs"/>
    <property type="match status" value="2"/>
</dbReference>
<dbReference type="EnsemblMetazoa" id="GPAI001236-RA">
    <property type="protein sequence ID" value="GPAI001236-PA"/>
    <property type="gene ID" value="GPAI001236"/>
</dbReference>
<dbReference type="Pfam" id="PF00750">
    <property type="entry name" value="tRNA-synt_1d"/>
    <property type="match status" value="2"/>
</dbReference>
<dbReference type="PANTHER" id="PTHR11956:SF5">
    <property type="entry name" value="ARGININE--TRNA LIGASE, CYTOPLASMIC"/>
    <property type="match status" value="1"/>
</dbReference>
<dbReference type="VEuPathDB" id="VectorBase:GPAI001236"/>
<dbReference type="SMART" id="SM01016">
    <property type="entry name" value="Arg_tRNA_synt_N"/>
    <property type="match status" value="1"/>
</dbReference>
<dbReference type="Proteomes" id="UP000092445">
    <property type="component" value="Unassembled WGS sequence"/>
</dbReference>
<evidence type="ECO:0000259" key="2">
    <source>
        <dbReference type="SMART" id="SM01016"/>
    </source>
</evidence>
<dbReference type="Gene3D" id="3.30.1360.70">
    <property type="entry name" value="Arginyl tRNA synthetase N-terminal domain"/>
    <property type="match status" value="1"/>
</dbReference>
<proteinExistence type="inferred from homology"/>
<dbReference type="GO" id="GO:0006420">
    <property type="term" value="P:arginyl-tRNA aminoacylation"/>
    <property type="evidence" value="ECO:0007669"/>
    <property type="project" value="InterPro"/>
</dbReference>
<organism evidence="3 4">
    <name type="scientific">Glossina pallidipes</name>
    <name type="common">Tsetse fly</name>
    <dbReference type="NCBI Taxonomy" id="7398"/>
    <lineage>
        <taxon>Eukaryota</taxon>
        <taxon>Metazoa</taxon>
        <taxon>Ecdysozoa</taxon>
        <taxon>Arthropoda</taxon>
        <taxon>Hexapoda</taxon>
        <taxon>Insecta</taxon>
        <taxon>Pterygota</taxon>
        <taxon>Neoptera</taxon>
        <taxon>Endopterygota</taxon>
        <taxon>Diptera</taxon>
        <taxon>Brachycera</taxon>
        <taxon>Muscomorpha</taxon>
        <taxon>Hippoboscoidea</taxon>
        <taxon>Glossinidae</taxon>
        <taxon>Glossina</taxon>
    </lineage>
</organism>
<dbReference type="STRING" id="7398.A0A1A9Z1Y6"/>
<dbReference type="InterPro" id="IPR014729">
    <property type="entry name" value="Rossmann-like_a/b/a_fold"/>
</dbReference>
<evidence type="ECO:0000313" key="4">
    <source>
        <dbReference type="Proteomes" id="UP000092445"/>
    </source>
</evidence>
<dbReference type="Pfam" id="PF03485">
    <property type="entry name" value="Arg_tRNA_synt_N"/>
    <property type="match status" value="1"/>
</dbReference>
<dbReference type="GO" id="GO:0005524">
    <property type="term" value="F:ATP binding"/>
    <property type="evidence" value="ECO:0007669"/>
    <property type="project" value="UniProtKB-KW"/>
</dbReference>
<keyword evidence="1" id="KW-0547">Nucleotide-binding</keyword>
<feature type="domain" description="Arginyl tRNA synthetase N-terminal" evidence="2">
    <location>
        <begin position="82"/>
        <end position="165"/>
    </location>
</feature>
<accession>A0A1A9Z1Y6</accession>
<protein>
    <recommendedName>
        <fullName evidence="2">Arginyl tRNA synthetase N-terminal domain-containing protein</fullName>
    </recommendedName>
</protein>
<reference evidence="4" key="1">
    <citation type="submission" date="2014-03" db="EMBL/GenBank/DDBJ databases">
        <authorList>
            <person name="Aksoy S."/>
            <person name="Warren W."/>
            <person name="Wilson R.K."/>
        </authorList>
    </citation>
    <scope>NUCLEOTIDE SEQUENCE [LARGE SCALE GENOMIC DNA]</scope>
    <source>
        <strain evidence="4">IAEA</strain>
    </source>
</reference>